<organism evidence="1 2">
    <name type="scientific">Corallococcus exiguus</name>
    <dbReference type="NCBI Taxonomy" id="83462"/>
    <lineage>
        <taxon>Bacteria</taxon>
        <taxon>Pseudomonadati</taxon>
        <taxon>Myxococcota</taxon>
        <taxon>Myxococcia</taxon>
        <taxon>Myxococcales</taxon>
        <taxon>Cystobacterineae</taxon>
        <taxon>Myxococcaceae</taxon>
        <taxon>Corallococcus</taxon>
    </lineage>
</organism>
<name>A0A7X4YE29_9BACT</name>
<evidence type="ECO:0000313" key="1">
    <source>
        <dbReference type="EMBL" id="NBC43495.1"/>
    </source>
</evidence>
<proteinExistence type="predicted"/>
<keyword evidence="2" id="KW-1185">Reference proteome</keyword>
<sequence>MRALTGTAQDWPAKLVLLHAMKGGRSDLTVLPPLVVHADEDAAFTDEVNAKVG</sequence>
<dbReference type="Proteomes" id="UP000537825">
    <property type="component" value="Unassembled WGS sequence"/>
</dbReference>
<dbReference type="RefSeq" id="WP_161663098.1">
    <property type="nucleotide sequence ID" value="NZ_CBCSLE010000004.1"/>
</dbReference>
<reference evidence="1 2" key="1">
    <citation type="submission" date="2020-01" db="EMBL/GenBank/DDBJ databases">
        <title>The draft genome sequence of Corallococcus exiguus DSM 14696.</title>
        <authorList>
            <person name="Zhang X."/>
            <person name="Zhu H."/>
        </authorList>
    </citation>
    <scope>NUCLEOTIDE SEQUENCE [LARGE SCALE GENOMIC DNA]</scope>
    <source>
        <strain evidence="1 2">DSM 14696</strain>
    </source>
</reference>
<comment type="caution">
    <text evidence="1">The sequence shown here is derived from an EMBL/GenBank/DDBJ whole genome shotgun (WGS) entry which is preliminary data.</text>
</comment>
<accession>A0A7X4YE29</accession>
<protein>
    <submittedName>
        <fullName evidence="1">Uncharacterized protein</fullName>
    </submittedName>
</protein>
<gene>
    <name evidence="1" type="ORF">GTZ93_27200</name>
</gene>
<dbReference type="EMBL" id="JAAAPK010000008">
    <property type="protein sequence ID" value="NBC43495.1"/>
    <property type="molecule type" value="Genomic_DNA"/>
</dbReference>
<evidence type="ECO:0000313" key="2">
    <source>
        <dbReference type="Proteomes" id="UP000537825"/>
    </source>
</evidence>
<dbReference type="AlphaFoldDB" id="A0A7X4YE29"/>